<dbReference type="AlphaFoldDB" id="X1HXQ0"/>
<gene>
    <name evidence="1" type="ORF">S03H2_53512</name>
</gene>
<reference evidence="1" key="1">
    <citation type="journal article" date="2014" name="Front. Microbiol.">
        <title>High frequency of phylogenetically diverse reductive dehalogenase-homologous genes in deep subseafloor sedimentary metagenomes.</title>
        <authorList>
            <person name="Kawai M."/>
            <person name="Futagami T."/>
            <person name="Toyoda A."/>
            <person name="Takaki Y."/>
            <person name="Nishi S."/>
            <person name="Hori S."/>
            <person name="Arai W."/>
            <person name="Tsubouchi T."/>
            <person name="Morono Y."/>
            <person name="Uchiyama I."/>
            <person name="Ito T."/>
            <person name="Fujiyama A."/>
            <person name="Inagaki F."/>
            <person name="Takami H."/>
        </authorList>
    </citation>
    <scope>NUCLEOTIDE SEQUENCE</scope>
    <source>
        <strain evidence="1">Expedition CK06-06</strain>
    </source>
</reference>
<organism evidence="1">
    <name type="scientific">marine sediment metagenome</name>
    <dbReference type="NCBI Taxonomy" id="412755"/>
    <lineage>
        <taxon>unclassified sequences</taxon>
        <taxon>metagenomes</taxon>
        <taxon>ecological metagenomes</taxon>
    </lineage>
</organism>
<sequence length="135" mass="15278">MTSKKKQGPVFVTEDKAMHQGAILSSTDKEILESVKTGEGLVTIDSGEQLQEMAKQATKRFEEFKGLCSPMEQWQARIVRILRVEKGCSWRAIAEVCHNLGWGEWFPSSNQIMGMALCERAAQLLGEDYEKEPWN</sequence>
<name>X1HXQ0_9ZZZZ</name>
<protein>
    <submittedName>
        <fullName evidence="1">Uncharacterized protein</fullName>
    </submittedName>
</protein>
<dbReference type="EMBL" id="BARU01034062">
    <property type="protein sequence ID" value="GAH61850.1"/>
    <property type="molecule type" value="Genomic_DNA"/>
</dbReference>
<evidence type="ECO:0000313" key="1">
    <source>
        <dbReference type="EMBL" id="GAH61850.1"/>
    </source>
</evidence>
<proteinExistence type="predicted"/>
<accession>X1HXQ0</accession>
<comment type="caution">
    <text evidence="1">The sequence shown here is derived from an EMBL/GenBank/DDBJ whole genome shotgun (WGS) entry which is preliminary data.</text>
</comment>